<organism evidence="1 2">
    <name type="scientific">Agromyces neolithicus</name>
    <dbReference type="NCBI Taxonomy" id="269420"/>
    <lineage>
        <taxon>Bacteria</taxon>
        <taxon>Bacillati</taxon>
        <taxon>Actinomycetota</taxon>
        <taxon>Actinomycetes</taxon>
        <taxon>Micrococcales</taxon>
        <taxon>Microbacteriaceae</taxon>
        <taxon>Agromyces</taxon>
    </lineage>
</organism>
<evidence type="ECO:0008006" key="3">
    <source>
        <dbReference type="Google" id="ProtNLM"/>
    </source>
</evidence>
<sequence length="83" mass="8955">MSQAERTVCAMTKQMQQNPPVPVLDEPCPRCDSTAVRAIVFGPLDFAVEATDVAGALALDEGPIFDCRECGFEWGLAVRDLLA</sequence>
<protein>
    <recommendedName>
        <fullName evidence="3">Small CPxCG-related zinc finger protein</fullName>
    </recommendedName>
</protein>
<evidence type="ECO:0000313" key="1">
    <source>
        <dbReference type="EMBL" id="GAA1814142.1"/>
    </source>
</evidence>
<reference evidence="1 2" key="1">
    <citation type="journal article" date="2019" name="Int. J. Syst. Evol. Microbiol.">
        <title>The Global Catalogue of Microorganisms (GCM) 10K type strain sequencing project: providing services to taxonomists for standard genome sequencing and annotation.</title>
        <authorList>
            <consortium name="The Broad Institute Genomics Platform"/>
            <consortium name="The Broad Institute Genome Sequencing Center for Infectious Disease"/>
            <person name="Wu L."/>
            <person name="Ma J."/>
        </authorList>
    </citation>
    <scope>NUCLEOTIDE SEQUENCE [LARGE SCALE GENOMIC DNA]</scope>
    <source>
        <strain evidence="1 2">JCM 14322</strain>
    </source>
</reference>
<proteinExistence type="predicted"/>
<comment type="caution">
    <text evidence="1">The sequence shown here is derived from an EMBL/GenBank/DDBJ whole genome shotgun (WGS) entry which is preliminary data.</text>
</comment>
<accession>A0ABN2M982</accession>
<evidence type="ECO:0000313" key="2">
    <source>
        <dbReference type="Proteomes" id="UP001500002"/>
    </source>
</evidence>
<gene>
    <name evidence="1" type="ORF">GCM10009749_24450</name>
</gene>
<name>A0ABN2M982_9MICO</name>
<keyword evidence="2" id="KW-1185">Reference proteome</keyword>
<dbReference type="EMBL" id="BAAANJ010000009">
    <property type="protein sequence ID" value="GAA1814142.1"/>
    <property type="molecule type" value="Genomic_DNA"/>
</dbReference>
<dbReference type="Proteomes" id="UP001500002">
    <property type="component" value="Unassembled WGS sequence"/>
</dbReference>